<accession>A0AAE7D6C9</accession>
<reference evidence="5" key="1">
    <citation type="submission" date="2020-04" db="EMBL/GenBank/DDBJ databases">
        <authorList>
            <person name="Kittiwongwattana C."/>
        </authorList>
    </citation>
    <scope>NUCLEOTIDE SEQUENCE [LARGE SCALE GENOMIC DNA]</scope>
    <source>
        <strain evidence="4 6">1303</strain>
        <strain evidence="5">1310</strain>
    </source>
</reference>
<protein>
    <submittedName>
        <fullName evidence="3">Uncharacterized protein</fullName>
    </submittedName>
</protein>
<gene>
    <name evidence="4" type="ORF">HF324_03950</name>
    <name evidence="3" type="ORF">HF329_04250</name>
</gene>
<dbReference type="RefSeq" id="WP_168802830.1">
    <property type="nucleotide sequence ID" value="NZ_CP051204.2"/>
</dbReference>
<evidence type="ECO:0000256" key="1">
    <source>
        <dbReference type="SAM" id="MobiDB-lite"/>
    </source>
</evidence>
<reference evidence="3" key="2">
    <citation type="submission" date="2020-09" db="EMBL/GenBank/DDBJ databases">
        <authorList>
            <person name="Kittiwongwattana C."/>
        </authorList>
    </citation>
    <scope>NUCLEOTIDE SEQUENCE</scope>
    <source>
        <strain evidence="6">1303</strain>
        <strain evidence="3">1310</strain>
    </source>
</reference>
<evidence type="ECO:0000313" key="6">
    <source>
        <dbReference type="Proteomes" id="UP000503144"/>
    </source>
</evidence>
<keyword evidence="2" id="KW-0472">Membrane</keyword>
<keyword evidence="2" id="KW-0812">Transmembrane</keyword>
<dbReference type="Proteomes" id="UP000503144">
    <property type="component" value="Chromosome"/>
</dbReference>
<keyword evidence="6" id="KW-1185">Reference proteome</keyword>
<feature type="compositionally biased region" description="Polar residues" evidence="1">
    <location>
        <begin position="96"/>
        <end position="106"/>
    </location>
</feature>
<dbReference type="EMBL" id="CP051205">
    <property type="protein sequence ID" value="QJB30552.1"/>
    <property type="molecule type" value="Genomic_DNA"/>
</dbReference>
<dbReference type="AlphaFoldDB" id="A0AAE7D6C9"/>
<evidence type="ECO:0000313" key="3">
    <source>
        <dbReference type="EMBL" id="QJB30552.1"/>
    </source>
</evidence>
<evidence type="ECO:0000313" key="5">
    <source>
        <dbReference type="Proteomes" id="UP000502421"/>
    </source>
</evidence>
<feature type="transmembrane region" description="Helical" evidence="2">
    <location>
        <begin position="31"/>
        <end position="54"/>
    </location>
</feature>
<sequence length="118" mass="12971">MLPILLWGCAGRDTIREGTAPSQAAGDGTTLALFILLPLFLLVGALLLICWMVMVRQRKALLLAEVSLHQQEVRSATLVFQLREASRRYKALQQRADVSQGGSPSGNPFPEEEDIPEI</sequence>
<evidence type="ECO:0000313" key="4">
    <source>
        <dbReference type="EMBL" id="QJB37051.1"/>
    </source>
</evidence>
<proteinExistence type="predicted"/>
<feature type="region of interest" description="Disordered" evidence="1">
    <location>
        <begin position="93"/>
        <end position="118"/>
    </location>
</feature>
<dbReference type="KEGG" id="coy:HF329_04250"/>
<dbReference type="Proteomes" id="UP000502421">
    <property type="component" value="Chromosome"/>
</dbReference>
<organism evidence="3 5">
    <name type="scientific">Chitinophaga oryzae</name>
    <dbReference type="NCBI Taxonomy" id="2725414"/>
    <lineage>
        <taxon>Bacteria</taxon>
        <taxon>Pseudomonadati</taxon>
        <taxon>Bacteroidota</taxon>
        <taxon>Chitinophagia</taxon>
        <taxon>Chitinophagales</taxon>
        <taxon>Chitinophagaceae</taxon>
        <taxon>Chitinophaga</taxon>
    </lineage>
</organism>
<dbReference type="EMBL" id="CP051204">
    <property type="protein sequence ID" value="QJB37051.1"/>
    <property type="molecule type" value="Genomic_DNA"/>
</dbReference>
<evidence type="ECO:0000256" key="2">
    <source>
        <dbReference type="SAM" id="Phobius"/>
    </source>
</evidence>
<keyword evidence="2" id="KW-1133">Transmembrane helix</keyword>
<name>A0AAE7D6C9_9BACT</name>